<comment type="caution">
    <text evidence="1">The sequence shown here is derived from an EMBL/GenBank/DDBJ whole genome shotgun (WGS) entry which is preliminary data.</text>
</comment>
<dbReference type="Proteomes" id="UP000269499">
    <property type="component" value="Unassembled WGS sequence"/>
</dbReference>
<protein>
    <submittedName>
        <fullName evidence="1">Uncharacterized protein</fullName>
    </submittedName>
</protein>
<organism evidence="1 2">
    <name type="scientific">Thermoproteota archaeon</name>
    <dbReference type="NCBI Taxonomy" id="2056631"/>
    <lineage>
        <taxon>Archaea</taxon>
        <taxon>Thermoproteota</taxon>
    </lineage>
</organism>
<sequence>MGRVKKGQPCSVSGCNEAAVRSIATSEALKALSRLNLAVKDRNARRVYLCEKHYKMFKKAIKKEKMFEKWWRG</sequence>
<evidence type="ECO:0000313" key="1">
    <source>
        <dbReference type="EMBL" id="RLE53469.1"/>
    </source>
</evidence>
<reference evidence="1 2" key="1">
    <citation type="submission" date="2018-06" db="EMBL/GenBank/DDBJ databases">
        <title>Extensive metabolic versatility and redundancy in microbially diverse, dynamic hydrothermal sediments.</title>
        <authorList>
            <person name="Dombrowski N."/>
            <person name="Teske A."/>
            <person name="Baker B.J."/>
        </authorList>
    </citation>
    <scope>NUCLEOTIDE SEQUENCE [LARGE SCALE GENOMIC DNA]</scope>
    <source>
        <strain evidence="1">B20_G2</strain>
    </source>
</reference>
<proteinExistence type="predicted"/>
<accession>A0A497F2E3</accession>
<dbReference type="EMBL" id="QMRA01000065">
    <property type="protein sequence ID" value="RLE53469.1"/>
    <property type="molecule type" value="Genomic_DNA"/>
</dbReference>
<gene>
    <name evidence="1" type="ORF">DRJ26_03305</name>
</gene>
<evidence type="ECO:0000313" key="2">
    <source>
        <dbReference type="Proteomes" id="UP000269499"/>
    </source>
</evidence>
<dbReference type="AlphaFoldDB" id="A0A497F2E3"/>
<name>A0A497F2E3_9CREN</name>